<dbReference type="PANTHER" id="PTHR30519">
    <property type="entry name" value="5-METHYLTETRAHYDROPTEROYLTRIGLUTAMATE--HOMOCYSTEINE METHYLTRANSFERASE"/>
    <property type="match status" value="1"/>
</dbReference>
<dbReference type="CDD" id="cd03311">
    <property type="entry name" value="CIMS_C_terminal_like"/>
    <property type="match status" value="1"/>
</dbReference>
<dbReference type="Gene3D" id="3.20.20.210">
    <property type="match status" value="1"/>
</dbReference>
<dbReference type="GO" id="GO:0009086">
    <property type="term" value="P:methionine biosynthetic process"/>
    <property type="evidence" value="ECO:0007669"/>
    <property type="project" value="InterPro"/>
</dbReference>
<dbReference type="AlphaFoldDB" id="A0A381Z541"/>
<proteinExistence type="predicted"/>
<evidence type="ECO:0000256" key="2">
    <source>
        <dbReference type="ARBA" id="ARBA00022723"/>
    </source>
</evidence>
<feature type="domain" description="Cobalamin-independent methionine synthase MetE C-terminal/archaeal" evidence="4">
    <location>
        <begin position="10"/>
        <end position="358"/>
    </location>
</feature>
<evidence type="ECO:0000259" key="4">
    <source>
        <dbReference type="Pfam" id="PF01717"/>
    </source>
</evidence>
<dbReference type="Pfam" id="PF01717">
    <property type="entry name" value="Meth_synt_2"/>
    <property type="match status" value="1"/>
</dbReference>
<name>A0A381Z541_9ZZZZ</name>
<dbReference type="GO" id="GO:0008270">
    <property type="term" value="F:zinc ion binding"/>
    <property type="evidence" value="ECO:0007669"/>
    <property type="project" value="InterPro"/>
</dbReference>
<organism evidence="5">
    <name type="scientific">marine metagenome</name>
    <dbReference type="NCBI Taxonomy" id="408172"/>
    <lineage>
        <taxon>unclassified sequences</taxon>
        <taxon>metagenomes</taxon>
        <taxon>ecological metagenomes</taxon>
    </lineage>
</organism>
<evidence type="ECO:0000313" key="5">
    <source>
        <dbReference type="EMBL" id="SVA83992.1"/>
    </source>
</evidence>
<protein>
    <recommendedName>
        <fullName evidence="4">Cobalamin-independent methionine synthase MetE C-terminal/archaeal domain-containing protein</fullName>
    </recommendedName>
</protein>
<keyword evidence="3" id="KW-0862">Zinc</keyword>
<keyword evidence="2" id="KW-0479">Metal-binding</keyword>
<dbReference type="EMBL" id="UINC01019869">
    <property type="protein sequence ID" value="SVA83992.1"/>
    <property type="molecule type" value="Genomic_DNA"/>
</dbReference>
<dbReference type="InterPro" id="IPR002629">
    <property type="entry name" value="Met_Synth_C/arc"/>
</dbReference>
<sequence length="395" mass="43807">MYKASADTQLPTSIIGSLPRPSWFTENLGARSFLEAMVDTTYREQYEDTISAYLQAQNDAGIDICTDGDAHYDTQVAGLSWQTYAPNRMEGFSETKPQPSRYAVGAAAYPRGHILHDFLECKVMPRIVGPVGPGDLQYSAMWRAAQRMSDKPIKFGTITPELLAASVEDDYYSDPVERTMALSEALNQELNVLADAGCQCIQMEEPQIHMTPVRGKLFGKLGTDELVKIFNNTVKGLTKKTEVWCHTCWGNPSQQRIFEEIQSYQPTLDALNQVDADVLTFETCSSGPGDLKAIGEVITEKKIAIGVIDHHTLQVERPDQVAKLIREALKHIPAERLIISSDCGMGREGMTRRHANYKMIAMVQGTNIVRAELGLPLAKCRAQDQQYSLAAETAL</sequence>
<evidence type="ECO:0000256" key="1">
    <source>
        <dbReference type="ARBA" id="ARBA00001947"/>
    </source>
</evidence>
<comment type="cofactor">
    <cofactor evidence="1">
        <name>Zn(2+)</name>
        <dbReference type="ChEBI" id="CHEBI:29105"/>
    </cofactor>
</comment>
<evidence type="ECO:0000256" key="3">
    <source>
        <dbReference type="ARBA" id="ARBA00022833"/>
    </source>
</evidence>
<accession>A0A381Z541</accession>
<reference evidence="5" key="1">
    <citation type="submission" date="2018-05" db="EMBL/GenBank/DDBJ databases">
        <authorList>
            <person name="Lanie J.A."/>
            <person name="Ng W.-L."/>
            <person name="Kazmierczak K.M."/>
            <person name="Andrzejewski T.M."/>
            <person name="Davidsen T.M."/>
            <person name="Wayne K.J."/>
            <person name="Tettelin H."/>
            <person name="Glass J.I."/>
            <person name="Rusch D."/>
            <person name="Podicherti R."/>
            <person name="Tsui H.-C.T."/>
            <person name="Winkler M.E."/>
        </authorList>
    </citation>
    <scope>NUCLEOTIDE SEQUENCE</scope>
</reference>
<dbReference type="SUPFAM" id="SSF51726">
    <property type="entry name" value="UROD/MetE-like"/>
    <property type="match status" value="1"/>
</dbReference>
<dbReference type="InterPro" id="IPR038071">
    <property type="entry name" value="UROD/MetE-like_sf"/>
</dbReference>
<gene>
    <name evidence="5" type="ORF">METZ01_LOCUS136846</name>
</gene>
<dbReference type="GO" id="GO:0003871">
    <property type="term" value="F:5-methyltetrahydropteroyltriglutamate-homocysteine S-methyltransferase activity"/>
    <property type="evidence" value="ECO:0007669"/>
    <property type="project" value="InterPro"/>
</dbReference>